<dbReference type="Pfam" id="PF13953">
    <property type="entry name" value="PapC_C"/>
    <property type="match status" value="1"/>
</dbReference>
<evidence type="ECO:0000259" key="1">
    <source>
        <dbReference type="Pfam" id="PF13953"/>
    </source>
</evidence>
<comment type="caution">
    <text evidence="2">The sequence shown here is derived from an EMBL/GenBank/DDBJ whole genome shotgun (WGS) entry which is preliminary data.</text>
</comment>
<evidence type="ECO:0000313" key="2">
    <source>
        <dbReference type="EMBL" id="KAG1529393.1"/>
    </source>
</evidence>
<accession>A0A9P7BZY8</accession>
<feature type="domain" description="PapC-like C-terminal" evidence="1">
    <location>
        <begin position="35"/>
        <end position="99"/>
    </location>
</feature>
<dbReference type="AlphaFoldDB" id="A0A9P7BZY8"/>
<protein>
    <recommendedName>
        <fullName evidence="1">PapC-like C-terminal domain-containing protein</fullName>
    </recommendedName>
</protein>
<dbReference type="InterPro" id="IPR000015">
    <property type="entry name" value="Fimb_usher"/>
</dbReference>
<dbReference type="PANTHER" id="PTHR30451">
    <property type="entry name" value="OUTER MEMBRANE USHER PROTEIN"/>
    <property type="match status" value="1"/>
</dbReference>
<dbReference type="GO" id="GO:0015473">
    <property type="term" value="F:fimbrial usher porin activity"/>
    <property type="evidence" value="ECO:0007669"/>
    <property type="project" value="InterPro"/>
</dbReference>
<reference evidence="2 3" key="1">
    <citation type="journal article" date="2020" name="Microb. Genom.">
        <title>Genetic diversity of clinical and environmental Mucorales isolates obtained from an investigation of mucormycosis cases among solid organ transplant recipients.</title>
        <authorList>
            <person name="Nguyen M.H."/>
            <person name="Kaul D."/>
            <person name="Muto C."/>
            <person name="Cheng S.J."/>
            <person name="Richter R.A."/>
            <person name="Bruno V.M."/>
            <person name="Liu G."/>
            <person name="Beyhan S."/>
            <person name="Sundermann A.J."/>
            <person name="Mounaud S."/>
            <person name="Pasculle A.W."/>
            <person name="Nierman W.C."/>
            <person name="Driscoll E."/>
            <person name="Cumbie R."/>
            <person name="Clancy C.J."/>
            <person name="Dupont C.L."/>
        </authorList>
    </citation>
    <scope>NUCLEOTIDE SEQUENCE [LARGE SCALE GENOMIC DNA]</scope>
    <source>
        <strain evidence="2 3">GL24</strain>
    </source>
</reference>
<dbReference type="Gene3D" id="2.60.40.2070">
    <property type="match status" value="1"/>
</dbReference>
<dbReference type="PANTHER" id="PTHR30451:SF20">
    <property type="entry name" value="FIMBRIAE USHER"/>
    <property type="match status" value="1"/>
</dbReference>
<name>A0A9P7BZY8_9FUNG</name>
<gene>
    <name evidence="2" type="ORF">G6F50_018030</name>
</gene>
<organism evidence="2 3">
    <name type="scientific">Rhizopus delemar</name>
    <dbReference type="NCBI Taxonomy" id="936053"/>
    <lineage>
        <taxon>Eukaryota</taxon>
        <taxon>Fungi</taxon>
        <taxon>Fungi incertae sedis</taxon>
        <taxon>Mucoromycota</taxon>
        <taxon>Mucoromycotina</taxon>
        <taxon>Mucoromycetes</taxon>
        <taxon>Mucorales</taxon>
        <taxon>Mucorineae</taxon>
        <taxon>Rhizopodaceae</taxon>
        <taxon>Rhizopus</taxon>
    </lineage>
</organism>
<sequence length="117" mass="12587">MAHDVELESTSQSVAPFAGAISYLRFDTRKGNALLIQVRNADGRSMPFGAQVKDEQGQPVGMVSQGGRLYVRSEQNQGRLLVEWGAGADQRCTIDYQVPAGADASKTGFIPLEAACR</sequence>
<keyword evidence="3" id="KW-1185">Reference proteome</keyword>
<proteinExistence type="predicted"/>
<dbReference type="InterPro" id="IPR043142">
    <property type="entry name" value="PapC-like_C_sf"/>
</dbReference>
<dbReference type="GO" id="GO:0016020">
    <property type="term" value="C:membrane"/>
    <property type="evidence" value="ECO:0007669"/>
    <property type="project" value="InterPro"/>
</dbReference>
<dbReference type="EMBL" id="JAANIU010015292">
    <property type="protein sequence ID" value="KAG1529393.1"/>
    <property type="molecule type" value="Genomic_DNA"/>
</dbReference>
<dbReference type="Proteomes" id="UP000740926">
    <property type="component" value="Unassembled WGS sequence"/>
</dbReference>
<evidence type="ECO:0000313" key="3">
    <source>
        <dbReference type="Proteomes" id="UP000740926"/>
    </source>
</evidence>
<dbReference type="InterPro" id="IPR025949">
    <property type="entry name" value="PapC-like_C"/>
</dbReference>